<dbReference type="InterPro" id="IPR050768">
    <property type="entry name" value="UPF0353/GerABKA_families"/>
</dbReference>
<feature type="domain" description="VWFA" evidence="3">
    <location>
        <begin position="101"/>
        <end position="296"/>
    </location>
</feature>
<organism evidence="4 5">
    <name type="scientific">Termitidicoccus mucosus</name>
    <dbReference type="NCBI Taxonomy" id="1184151"/>
    <lineage>
        <taxon>Bacteria</taxon>
        <taxon>Pseudomonadati</taxon>
        <taxon>Verrucomicrobiota</taxon>
        <taxon>Opitutia</taxon>
        <taxon>Opitutales</taxon>
        <taxon>Opitutaceae</taxon>
        <taxon>Termitidicoccus</taxon>
    </lineage>
</organism>
<evidence type="ECO:0000313" key="4">
    <source>
        <dbReference type="EMBL" id="OAM90114.1"/>
    </source>
</evidence>
<evidence type="ECO:0000256" key="2">
    <source>
        <dbReference type="SAM" id="Phobius"/>
    </source>
</evidence>
<accession>A0A178IJS0</accession>
<reference evidence="4 5" key="1">
    <citation type="submission" date="2016-01" db="EMBL/GenBank/DDBJ databases">
        <title>High potential of lignocellulose degradation of a new Verrucomicrobia species.</title>
        <authorList>
            <person name="Wang Y."/>
            <person name="Shi Y."/>
            <person name="Qiu Z."/>
            <person name="Liu S."/>
            <person name="Yang H."/>
        </authorList>
    </citation>
    <scope>NUCLEOTIDE SEQUENCE [LARGE SCALE GENOMIC DNA]</scope>
    <source>
        <strain evidence="4 5">TSB47</strain>
    </source>
</reference>
<dbReference type="Proteomes" id="UP000078486">
    <property type="component" value="Unassembled WGS sequence"/>
</dbReference>
<feature type="compositionally biased region" description="Basic and acidic residues" evidence="1">
    <location>
        <begin position="627"/>
        <end position="659"/>
    </location>
</feature>
<feature type="compositionally biased region" description="Low complexity" evidence="1">
    <location>
        <begin position="514"/>
        <end position="598"/>
    </location>
</feature>
<feature type="region of interest" description="Disordered" evidence="1">
    <location>
        <begin position="371"/>
        <end position="408"/>
    </location>
</feature>
<feature type="compositionally biased region" description="Low complexity" evidence="1">
    <location>
        <begin position="605"/>
        <end position="614"/>
    </location>
</feature>
<evidence type="ECO:0000256" key="1">
    <source>
        <dbReference type="SAM" id="MobiDB-lite"/>
    </source>
</evidence>
<feature type="compositionally biased region" description="Low complexity" evidence="1">
    <location>
        <begin position="394"/>
        <end position="408"/>
    </location>
</feature>
<dbReference type="InterPro" id="IPR036465">
    <property type="entry name" value="vWFA_dom_sf"/>
</dbReference>
<dbReference type="Gene3D" id="3.40.50.410">
    <property type="entry name" value="von Willebrand factor, type A domain"/>
    <property type="match status" value="1"/>
</dbReference>
<dbReference type="PANTHER" id="PTHR22550:SF14">
    <property type="entry name" value="VWFA DOMAIN-CONTAINING PROTEIN"/>
    <property type="match status" value="1"/>
</dbReference>
<keyword evidence="2" id="KW-0812">Transmembrane</keyword>
<feature type="compositionally biased region" description="Basic and acidic residues" evidence="1">
    <location>
        <begin position="486"/>
        <end position="513"/>
    </location>
</feature>
<dbReference type="InterPro" id="IPR002035">
    <property type="entry name" value="VWF_A"/>
</dbReference>
<keyword evidence="2" id="KW-1133">Transmembrane helix</keyword>
<evidence type="ECO:0000259" key="3">
    <source>
        <dbReference type="PROSITE" id="PS50234"/>
    </source>
</evidence>
<dbReference type="STRING" id="1184151.AW736_10070"/>
<feature type="region of interest" description="Disordered" evidence="1">
    <location>
        <begin position="486"/>
        <end position="705"/>
    </location>
</feature>
<keyword evidence="2" id="KW-0472">Membrane</keyword>
<feature type="transmembrane region" description="Helical" evidence="2">
    <location>
        <begin position="317"/>
        <end position="333"/>
    </location>
</feature>
<dbReference type="PROSITE" id="PS50234">
    <property type="entry name" value="VWFA"/>
    <property type="match status" value="1"/>
</dbReference>
<dbReference type="PANTHER" id="PTHR22550">
    <property type="entry name" value="SPORE GERMINATION PROTEIN"/>
    <property type="match status" value="1"/>
</dbReference>
<gene>
    <name evidence="4" type="ORF">AW736_10070</name>
</gene>
<evidence type="ECO:0000313" key="5">
    <source>
        <dbReference type="Proteomes" id="UP000078486"/>
    </source>
</evidence>
<sequence length="741" mass="80516">MGGGRRPMNFHAPHLLWLLLVPLVFVLADLTRRVRASAVRPKILRARAGSRSLVLARGPAPVSPESKFRIRLWLGLALAVVALARPQWGRVSEPVFDQSREILIALDLSRSMLAPDIRPSRLERAKLLVSSLLGRLRGERVGLIVFAGTAFLQSPLSADYEILREFLPQLDSAYLPQGGSDYEALLKAAIGAFGEQPGGADRYLIILSDGEATDDAWKPLAAELVKKNIRVIGLGVGTDAGSMIPDGAGGFVKDERGAVVLSRLESGTLRDLADATTGVYADASSWVDLAQIIEATVATGRKGEFREENRVRMTERYQWFLAAALVFLAWSLWGEFPVRPRPRAVRLAAANAALALLLALALPAPDAAAAHQTGAPAPANTDAIDLLGGPPPSGAAAPPAAEKSDPAAPLSKLVGELSARDTLLAADYATMARATIHYGESIQASQQPVPELPVRDALAAVDAGALLDKNAADWPRLRERLEAFLKKPEDQQQKQDDQQKQDKQDQQKNDQKQDNQQQQQNQSGGNNSQDQQNQSGGQNSDSQKQDSQGGDQSQDQKNQQQQQQSDSQKNDQKQNGQDQQQQQQSGQDDQQQKQSGQDGQKDRQQQQNGEKQNQPNSAGQQQPQSENRPEPRQGEKAFDDMQKKDDQKDAAQPKPEAGDQRQQPQPDKQPAPSGDAQPQPANPGDTQQVGGTAGDQSAQPVDPALVVPLQKLDQIRNQDSPARLFQLMQDPNQPVKKGKDW</sequence>
<protein>
    <recommendedName>
        <fullName evidence="3">VWFA domain-containing protein</fullName>
    </recommendedName>
</protein>
<feature type="compositionally biased region" description="Polar residues" evidence="1">
    <location>
        <begin position="615"/>
        <end position="626"/>
    </location>
</feature>
<dbReference type="AlphaFoldDB" id="A0A178IJS0"/>
<comment type="caution">
    <text evidence="4">The sequence shown here is derived from an EMBL/GenBank/DDBJ whole genome shotgun (WGS) entry which is preliminary data.</text>
</comment>
<dbReference type="SUPFAM" id="SSF53300">
    <property type="entry name" value="vWA-like"/>
    <property type="match status" value="1"/>
</dbReference>
<feature type="compositionally biased region" description="Low complexity" evidence="1">
    <location>
        <begin position="660"/>
        <end position="672"/>
    </location>
</feature>
<proteinExistence type="predicted"/>
<dbReference type="Pfam" id="PF13519">
    <property type="entry name" value="VWA_2"/>
    <property type="match status" value="1"/>
</dbReference>
<dbReference type="EMBL" id="LRRQ01000075">
    <property type="protein sequence ID" value="OAM90114.1"/>
    <property type="molecule type" value="Genomic_DNA"/>
</dbReference>
<name>A0A178IJS0_9BACT</name>
<keyword evidence="5" id="KW-1185">Reference proteome</keyword>
<dbReference type="SMART" id="SM00327">
    <property type="entry name" value="VWA"/>
    <property type="match status" value="1"/>
</dbReference>
<feature type="compositionally biased region" description="Polar residues" evidence="1">
    <location>
        <begin position="684"/>
        <end position="699"/>
    </location>
</feature>